<dbReference type="EMBL" id="CP042190">
    <property type="protein sequence ID" value="QDS71733.1"/>
    <property type="molecule type" value="Genomic_DNA"/>
</dbReference>
<feature type="compositionally biased region" description="Polar residues" evidence="1">
    <location>
        <begin position="843"/>
        <end position="863"/>
    </location>
</feature>
<evidence type="ECO:0000313" key="2">
    <source>
        <dbReference type="EMBL" id="QDS71733.1"/>
    </source>
</evidence>
<feature type="compositionally biased region" description="Polar residues" evidence="1">
    <location>
        <begin position="776"/>
        <end position="792"/>
    </location>
</feature>
<evidence type="ECO:0000256" key="1">
    <source>
        <dbReference type="SAM" id="MobiDB-lite"/>
    </source>
</evidence>
<evidence type="ECO:0000313" key="3">
    <source>
        <dbReference type="Proteomes" id="UP000316270"/>
    </source>
</evidence>
<accession>A0A517L7Y4</accession>
<feature type="region of interest" description="Disordered" evidence="1">
    <location>
        <begin position="191"/>
        <end position="286"/>
    </location>
</feature>
<feature type="compositionally biased region" description="Polar residues" evidence="1">
    <location>
        <begin position="815"/>
        <end position="829"/>
    </location>
</feature>
<feature type="compositionally biased region" description="Low complexity" evidence="1">
    <location>
        <begin position="802"/>
        <end position="814"/>
    </location>
</feature>
<dbReference type="STRING" id="50376.A0A517L7Y4"/>
<dbReference type="Proteomes" id="UP000316270">
    <property type="component" value="Chromosome 6"/>
</dbReference>
<gene>
    <name evidence="2" type="ORF">FKW77_008793</name>
</gene>
<protein>
    <submittedName>
        <fullName evidence="2">Uncharacterized protein</fullName>
    </submittedName>
</protein>
<feature type="region of interest" description="Disordered" evidence="1">
    <location>
        <begin position="776"/>
        <end position="870"/>
    </location>
</feature>
<feature type="compositionally biased region" description="Acidic residues" evidence="1">
    <location>
        <begin position="195"/>
        <end position="216"/>
    </location>
</feature>
<sequence length="1111" mass="117052">MFGFLGPSSSLLAGHHDLKKERPAPPLATPVSFPDTGDLVERSLWTNESKPDLFHQYCQIRKVSDLSAGHWEALNFQSEHIENYEDFFDASSCGSSFIPPRSWFEPRSTGDQASAVTPDSRVLFNGRPYPSHDEFYTRSTELQYENADAFGALARTIRKNRPVPRLAHFRRFWEGLDNMSSYWDDSADEYLSAKEDEDSQLTAEGEADVESHGEEDEPRKRTKWSSAEPGLTSQLLSPARMPVHSSLSVQSRTHVEQPARGSTEQSDVTQEDIPGTYRGHRIGNGAGMPEQYRVNTIRAFVEPIAWAFGFTLSPHRRQPTVAIKTLHVPVTLSGAVWRPPLARDRAKMGWLEGPVLGISCRSETEFERGSESSLLDVLREAGALLSVAQERAREKKTEIRPGENKWWTTVPRWGGAVGGEAGQKSAQEVANTDDSTSGKENAKLEQPRASRGRSHSRSSSSARKMSAADTWKILRPGAGLWDPRIEYSAIGKEVDSECDQIFLVSSLNHHISILKMSVHSAYLEYLSTGLLPAKPPEDGSWSSPKISRSPCIVTGAVTATEKFLTYPSSVDVDTATIEQTVIPLVTVYPDGSSETNYRTVTVKANVTGTFKPPLPTDPYAHLTWEHHGVTLTYPTTYVRFFGLRGGLFTPVITAAAASCAVKDEELQIGVFNPAGLIVPVPATAEIDPAHPTAISAPPEIHSFLNAIPAVSSQFSGTNVEDCAWTKIASSGTATLLIYTESSPQPSAATSVAPVQKVTVSVLTEVTAKQQVITVSSNKGTGQASKASPTLTAESPAIKTEDNTTPIVVNPTPNTAAPQPQSQPTNSPDVVSNIAGILTGGTPGAQTTGNVNPLQGSGKGTQPGSKADQGATITTAGGAAATSLSGSQQDYGNGASPIPLVLDVGGQMTTIQPTFITGSRGSLVTAFVVAPGATITAGGTALTIPGSISGGISFPGTVISAPKGIGVQSESLGPGAPLIFTIGGEATTIQIQPTVITGSQGSITGFVLAPGSTLFPGGSAIAVSGTTVSSSTLSETTLNLQTGSRNGSLSPSQTSVSTTSNTLGIGDAIASGIGFTSAPASTTGGASRLGSGLPLWCLGLILGALGGLPVWL</sequence>
<feature type="region of interest" description="Disordered" evidence="1">
    <location>
        <begin position="410"/>
        <end position="464"/>
    </location>
</feature>
<dbReference type="OrthoDB" id="5407653at2759"/>
<feature type="compositionally biased region" description="Polar residues" evidence="1">
    <location>
        <begin position="424"/>
        <end position="435"/>
    </location>
</feature>
<name>A0A517L7Y4_9PEZI</name>
<proteinExistence type="predicted"/>
<organism evidence="2 3">
    <name type="scientific">Venturia effusa</name>
    <dbReference type="NCBI Taxonomy" id="50376"/>
    <lineage>
        <taxon>Eukaryota</taxon>
        <taxon>Fungi</taxon>
        <taxon>Dikarya</taxon>
        <taxon>Ascomycota</taxon>
        <taxon>Pezizomycotina</taxon>
        <taxon>Dothideomycetes</taxon>
        <taxon>Pleosporomycetidae</taxon>
        <taxon>Venturiales</taxon>
        <taxon>Venturiaceae</taxon>
        <taxon>Venturia</taxon>
    </lineage>
</organism>
<dbReference type="AlphaFoldDB" id="A0A517L7Y4"/>
<keyword evidence="3" id="KW-1185">Reference proteome</keyword>
<reference evidence="2 3" key="1">
    <citation type="submission" date="2019-07" db="EMBL/GenBank/DDBJ databases">
        <title>Finished genome of Venturia effusa.</title>
        <authorList>
            <person name="Young C.A."/>
            <person name="Cox M.P."/>
            <person name="Ganley A.R.D."/>
            <person name="David W.J."/>
        </authorList>
    </citation>
    <scope>NUCLEOTIDE SEQUENCE [LARGE SCALE GENOMIC DNA]</scope>
    <source>
        <strain evidence="3">albino</strain>
    </source>
</reference>
<feature type="compositionally biased region" description="Basic and acidic residues" evidence="1">
    <location>
        <begin position="436"/>
        <end position="448"/>
    </location>
</feature>